<dbReference type="EMBL" id="JAERWK010000005">
    <property type="protein sequence ID" value="MBM9466316.1"/>
    <property type="molecule type" value="Genomic_DNA"/>
</dbReference>
<name>A0A939BY75_9ACTN</name>
<dbReference type="Pfam" id="PF10103">
    <property type="entry name" value="Zincin_2"/>
    <property type="match status" value="1"/>
</dbReference>
<accession>A0A939BY75</accession>
<gene>
    <name evidence="2" type="ORF">JL106_03360</name>
</gene>
<proteinExistence type="predicted"/>
<dbReference type="SUPFAM" id="SSF55486">
    <property type="entry name" value="Metalloproteases ('zincins'), catalytic domain"/>
    <property type="match status" value="1"/>
</dbReference>
<evidence type="ECO:0000313" key="3">
    <source>
        <dbReference type="Proteomes" id="UP000663792"/>
    </source>
</evidence>
<keyword evidence="2" id="KW-0645">Protease</keyword>
<sequence>MPLRLPSAAAAAAELRLERRPSDRPGGAQVRRSTGSGSPGQGPIDWQQAVRTGQRLVPTGPRLSAGEAAAVVESLRRFSVEAETATRHTTGLDDGRPPETAEVVDRRGWVAATAGGMEQLIGPLAERLVAAAGGPDPDLLPGGAVARPLGATLALLSGKVLGQYDPLSVAPGATTAGRLLLVAPNVVKVHRTLQVDPDDFGLWVCLHESTHRLQFRAVPWMPEHFRALVARQLEAAYPAGEDADGPGPLELLSRVRSVLGERPGRRARSGAPEPDTAWIRRMGDPALQVVFDELMAFMALLEGHADFVMDAVGPSVIPTVGRIRTAFDARRARRRGLVDRVLHQLLGMDQKMAQYVKGAAFVREVVDRVGMDQFNAVWTSPATLPTAAEITDPPSWITRVLG</sequence>
<evidence type="ECO:0000313" key="2">
    <source>
        <dbReference type="EMBL" id="MBM9466316.1"/>
    </source>
</evidence>
<evidence type="ECO:0000256" key="1">
    <source>
        <dbReference type="SAM" id="MobiDB-lite"/>
    </source>
</evidence>
<reference evidence="2" key="1">
    <citation type="submission" date="2021-01" db="EMBL/GenBank/DDBJ databases">
        <title>YIM 132084 draft genome.</title>
        <authorList>
            <person name="An D."/>
        </authorList>
    </citation>
    <scope>NUCLEOTIDE SEQUENCE</scope>
    <source>
        <strain evidence="2">YIM 132084</strain>
    </source>
</reference>
<keyword evidence="2" id="KW-0378">Hydrolase</keyword>
<dbReference type="PANTHER" id="PTHR39420">
    <property type="match status" value="1"/>
</dbReference>
<keyword evidence="2" id="KW-0482">Metalloprotease</keyword>
<dbReference type="Proteomes" id="UP000663792">
    <property type="component" value="Unassembled WGS sequence"/>
</dbReference>
<keyword evidence="3" id="KW-1185">Reference proteome</keyword>
<dbReference type="NCBIfam" id="TIGR03883">
    <property type="entry name" value="DUF2342_F420"/>
    <property type="match status" value="1"/>
</dbReference>
<organism evidence="2 3">
    <name type="scientific">Nakamurella leprariae</name>
    <dbReference type="NCBI Taxonomy" id="2803911"/>
    <lineage>
        <taxon>Bacteria</taxon>
        <taxon>Bacillati</taxon>
        <taxon>Actinomycetota</taxon>
        <taxon>Actinomycetes</taxon>
        <taxon>Nakamurellales</taxon>
        <taxon>Nakamurellaceae</taxon>
        <taxon>Nakamurella</taxon>
    </lineage>
</organism>
<dbReference type="Gene3D" id="1.20.150.30">
    <property type="entry name" value="Zincin-like metallopeptidase, N-terminal domain"/>
    <property type="match status" value="1"/>
</dbReference>
<dbReference type="GO" id="GO:0008237">
    <property type="term" value="F:metallopeptidase activity"/>
    <property type="evidence" value="ECO:0007669"/>
    <property type="project" value="UniProtKB-KW"/>
</dbReference>
<dbReference type="AlphaFoldDB" id="A0A939BY75"/>
<dbReference type="InterPro" id="IPR018766">
    <property type="entry name" value="Zinicin_2"/>
</dbReference>
<dbReference type="PANTHER" id="PTHR39420:SF1">
    <property type="entry name" value="HYDROLASE"/>
    <property type="match status" value="1"/>
</dbReference>
<dbReference type="InterPro" id="IPR042271">
    <property type="entry name" value="Zinicin_2_N"/>
</dbReference>
<feature type="compositionally biased region" description="Low complexity" evidence="1">
    <location>
        <begin position="1"/>
        <end position="14"/>
    </location>
</feature>
<dbReference type="NCBIfam" id="TIGR03624">
    <property type="entry name" value="putative hydrolase"/>
    <property type="match status" value="1"/>
</dbReference>
<feature type="region of interest" description="Disordered" evidence="1">
    <location>
        <begin position="1"/>
        <end position="45"/>
    </location>
</feature>
<protein>
    <submittedName>
        <fullName evidence="2">Zinc-dependent metalloprotease</fullName>
    </submittedName>
</protein>
<dbReference type="InterPro" id="IPR022454">
    <property type="entry name" value="CHP03883_F420-assoc"/>
</dbReference>
<comment type="caution">
    <text evidence="2">The sequence shown here is derived from an EMBL/GenBank/DDBJ whole genome shotgun (WGS) entry which is preliminary data.</text>
</comment>